<keyword evidence="2" id="KW-1185">Reference proteome</keyword>
<dbReference type="AlphaFoldDB" id="A0A1J4KPX1"/>
<dbReference type="Proteomes" id="UP000179807">
    <property type="component" value="Unassembled WGS sequence"/>
</dbReference>
<evidence type="ECO:0000313" key="1">
    <source>
        <dbReference type="EMBL" id="OHT11477.1"/>
    </source>
</evidence>
<gene>
    <name evidence="1" type="ORF">TRFO_19011</name>
</gene>
<dbReference type="RefSeq" id="XP_068364613.1">
    <property type="nucleotide sequence ID" value="XM_068500516.1"/>
</dbReference>
<accession>A0A1J4KPX1</accession>
<protein>
    <submittedName>
        <fullName evidence="1">Uncharacterized protein</fullName>
    </submittedName>
</protein>
<comment type="caution">
    <text evidence="1">The sequence shown here is derived from an EMBL/GenBank/DDBJ whole genome shotgun (WGS) entry which is preliminary data.</text>
</comment>
<dbReference type="EMBL" id="MLAK01000586">
    <property type="protein sequence ID" value="OHT11477.1"/>
    <property type="molecule type" value="Genomic_DNA"/>
</dbReference>
<name>A0A1J4KPX1_9EUKA</name>
<evidence type="ECO:0000313" key="2">
    <source>
        <dbReference type="Proteomes" id="UP000179807"/>
    </source>
</evidence>
<proteinExistence type="predicted"/>
<organism evidence="1 2">
    <name type="scientific">Tritrichomonas foetus</name>
    <dbReference type="NCBI Taxonomy" id="1144522"/>
    <lineage>
        <taxon>Eukaryota</taxon>
        <taxon>Metamonada</taxon>
        <taxon>Parabasalia</taxon>
        <taxon>Tritrichomonadida</taxon>
        <taxon>Tritrichomonadidae</taxon>
        <taxon>Tritrichomonas</taxon>
    </lineage>
</organism>
<dbReference type="OrthoDB" id="10513659at2759"/>
<dbReference type="GeneID" id="94835220"/>
<sequence>MFGLNPKSLHEIEEMLAQPNCTVDDLLKCTSVTSQFRNGNKKLIDFLLIEKNSMRIFEIIKNEPNRAIQKSILGLFQTSNTALHRLLADNINIAEYAISTLESTSSHAVFSIGIMSRILSRAFDLWPEDMSEIFRISNTIYQTIIKHIDNECVFRTIQDLVTESHKGMWLLMWHLFRFLVGKDAAKYTLKHRKALIDNDLIVDSKYMTNVHREHILYLLKIFFNIKLSHESEFAANVTQYIIDYTNGQLNKMTTSLFGLVLKLHPNEEILNYAIDVIMNGGDFSDPLFDSAIQYVTFCVGIIYKHSKHENVISKIFYFVLMQNNVSNIILNSLKKMLLTVAEDASYREKYRILREDAKQVIMVRFNRTKEIENPLFFSFLLCYASIIGCDEEEENDVQWQEFQKVVVEPWINDEEYDEKFCFVINETDLFEKYNLSTLD</sequence>
<reference evidence="1" key="1">
    <citation type="submission" date="2016-10" db="EMBL/GenBank/DDBJ databases">
        <authorList>
            <person name="Benchimol M."/>
            <person name="Almeida L.G."/>
            <person name="Vasconcelos A.T."/>
            <person name="Perreira-Neves A."/>
            <person name="Rosa I.A."/>
            <person name="Tasca T."/>
            <person name="Bogo M.R."/>
            <person name="de Souza W."/>
        </authorList>
    </citation>
    <scope>NUCLEOTIDE SEQUENCE [LARGE SCALE GENOMIC DNA]</scope>
    <source>
        <strain evidence="1">K</strain>
    </source>
</reference>
<dbReference type="VEuPathDB" id="TrichDB:TRFO_19011"/>